<dbReference type="Pfam" id="PF00528">
    <property type="entry name" value="BPD_transp_1"/>
    <property type="match status" value="1"/>
</dbReference>
<evidence type="ECO:0000256" key="7">
    <source>
        <dbReference type="RuleBase" id="RU363032"/>
    </source>
</evidence>
<feature type="transmembrane region" description="Helical" evidence="7">
    <location>
        <begin position="226"/>
        <end position="252"/>
    </location>
</feature>
<dbReference type="Gene3D" id="1.10.3720.10">
    <property type="entry name" value="MetI-like"/>
    <property type="match status" value="1"/>
</dbReference>
<evidence type="ECO:0000313" key="9">
    <source>
        <dbReference type="EMBL" id="TYB77923.1"/>
    </source>
</evidence>
<dbReference type="SUPFAM" id="SSF161098">
    <property type="entry name" value="MetI-like"/>
    <property type="match status" value="1"/>
</dbReference>
<accession>A0A5D0R909</accession>
<keyword evidence="10" id="KW-1185">Reference proteome</keyword>
<proteinExistence type="inferred from homology"/>
<evidence type="ECO:0000256" key="3">
    <source>
        <dbReference type="ARBA" id="ARBA00022475"/>
    </source>
</evidence>
<dbReference type="PANTHER" id="PTHR30193">
    <property type="entry name" value="ABC TRANSPORTER PERMEASE PROTEIN"/>
    <property type="match status" value="1"/>
</dbReference>
<keyword evidence="5 7" id="KW-1133">Transmembrane helix</keyword>
<dbReference type="InterPro" id="IPR051393">
    <property type="entry name" value="ABC_transporter_permease"/>
</dbReference>
<evidence type="ECO:0000256" key="6">
    <source>
        <dbReference type="ARBA" id="ARBA00023136"/>
    </source>
</evidence>
<reference evidence="9 10" key="1">
    <citation type="submission" date="2019-08" db="EMBL/GenBank/DDBJ databases">
        <title>Identification of a novel species of the genus Boseongicola.</title>
        <authorList>
            <person name="Zhang X.-Q."/>
        </authorList>
    </citation>
    <scope>NUCLEOTIDE SEQUENCE [LARGE SCALE GENOMIC DNA]</scope>
    <source>
        <strain evidence="9 10">HY14</strain>
    </source>
</reference>
<keyword evidence="2 7" id="KW-0813">Transport</keyword>
<feature type="transmembrane region" description="Helical" evidence="7">
    <location>
        <begin position="125"/>
        <end position="145"/>
    </location>
</feature>
<keyword evidence="3" id="KW-1003">Cell membrane</keyword>
<protein>
    <submittedName>
        <fullName evidence="9">Sugar ABC transporter permease</fullName>
    </submittedName>
</protein>
<evidence type="ECO:0000256" key="2">
    <source>
        <dbReference type="ARBA" id="ARBA00022448"/>
    </source>
</evidence>
<organism evidence="9 10">
    <name type="scientific">Maritimibacter fusiformis</name>
    <dbReference type="NCBI Taxonomy" id="2603819"/>
    <lineage>
        <taxon>Bacteria</taxon>
        <taxon>Pseudomonadati</taxon>
        <taxon>Pseudomonadota</taxon>
        <taxon>Alphaproteobacteria</taxon>
        <taxon>Rhodobacterales</taxon>
        <taxon>Roseobacteraceae</taxon>
        <taxon>Maritimibacter</taxon>
    </lineage>
</organism>
<dbReference type="InterPro" id="IPR035906">
    <property type="entry name" value="MetI-like_sf"/>
</dbReference>
<evidence type="ECO:0000313" key="10">
    <source>
        <dbReference type="Proteomes" id="UP000322080"/>
    </source>
</evidence>
<dbReference type="Proteomes" id="UP000322080">
    <property type="component" value="Unassembled WGS sequence"/>
</dbReference>
<evidence type="ECO:0000256" key="1">
    <source>
        <dbReference type="ARBA" id="ARBA00004651"/>
    </source>
</evidence>
<dbReference type="InterPro" id="IPR000515">
    <property type="entry name" value="MetI-like"/>
</dbReference>
<feature type="transmembrane region" description="Helical" evidence="7">
    <location>
        <begin position="92"/>
        <end position="113"/>
    </location>
</feature>
<comment type="caution">
    <text evidence="9">The sequence shown here is derived from an EMBL/GenBank/DDBJ whole genome shotgun (WGS) entry which is preliminary data.</text>
</comment>
<sequence length="300" mass="33821">MLSAAREDLIDQEPPRRSLAARLSSKAVAPWIFITPMLLFGAVFFILPLLYAFFISLTRWNSLSAPKWVGFKHYEYLLTTDPVFWQTFWNTMYFAAASIGIGVPLAMVLAYAFTRSKGRTVWRSIYWLPMITNVVAVAYIWKFVLDDRYGLLNRALGFLGLGAPGWLTDPNLALTSVVLIFVWMQLGHNMLLFSAGLASIDESYYEAARLDGANERQCFFRITVPLLMPTTLFVLITNFISGLSYFTLMLVLTDGNGGPLRSTTVTALYMYKMAFEDLRMGRASAVAYLLFAVILVITLI</sequence>
<gene>
    <name evidence="9" type="ORF">FVF75_15100</name>
</gene>
<name>A0A5D0R909_9RHOB</name>
<comment type="subcellular location">
    <subcellularLocation>
        <location evidence="1 7">Cell membrane</location>
        <topology evidence="1 7">Multi-pass membrane protein</topology>
    </subcellularLocation>
</comment>
<comment type="similarity">
    <text evidence="7">Belongs to the binding-protein-dependent transport system permease family.</text>
</comment>
<evidence type="ECO:0000259" key="8">
    <source>
        <dbReference type="PROSITE" id="PS50928"/>
    </source>
</evidence>
<dbReference type="CDD" id="cd06261">
    <property type="entry name" value="TM_PBP2"/>
    <property type="match status" value="1"/>
</dbReference>
<feature type="transmembrane region" description="Helical" evidence="7">
    <location>
        <begin position="31"/>
        <end position="54"/>
    </location>
</feature>
<dbReference type="PROSITE" id="PS50928">
    <property type="entry name" value="ABC_TM1"/>
    <property type="match status" value="1"/>
</dbReference>
<dbReference type="AlphaFoldDB" id="A0A5D0R909"/>
<keyword evidence="4 7" id="KW-0812">Transmembrane</keyword>
<dbReference type="PANTHER" id="PTHR30193:SF37">
    <property type="entry name" value="INNER MEMBRANE ABC TRANSPORTER PERMEASE PROTEIN YCJO"/>
    <property type="match status" value="1"/>
</dbReference>
<keyword evidence="6 7" id="KW-0472">Membrane</keyword>
<dbReference type="GO" id="GO:0055085">
    <property type="term" value="P:transmembrane transport"/>
    <property type="evidence" value="ECO:0007669"/>
    <property type="project" value="InterPro"/>
</dbReference>
<evidence type="ECO:0000256" key="4">
    <source>
        <dbReference type="ARBA" id="ARBA00022692"/>
    </source>
</evidence>
<dbReference type="GO" id="GO:0005886">
    <property type="term" value="C:plasma membrane"/>
    <property type="evidence" value="ECO:0007669"/>
    <property type="project" value="UniProtKB-SubCell"/>
</dbReference>
<feature type="domain" description="ABC transmembrane type-1" evidence="8">
    <location>
        <begin position="88"/>
        <end position="300"/>
    </location>
</feature>
<evidence type="ECO:0000256" key="5">
    <source>
        <dbReference type="ARBA" id="ARBA00022989"/>
    </source>
</evidence>
<dbReference type="EMBL" id="VSIY01000015">
    <property type="protein sequence ID" value="TYB77923.1"/>
    <property type="molecule type" value="Genomic_DNA"/>
</dbReference>
<feature type="transmembrane region" description="Helical" evidence="7">
    <location>
        <begin position="280"/>
        <end position="299"/>
    </location>
</feature>